<evidence type="ECO:0000313" key="5">
    <source>
        <dbReference type="Proteomes" id="UP000029986"/>
    </source>
</evidence>
<dbReference type="GO" id="GO:0005524">
    <property type="term" value="F:ATP binding"/>
    <property type="evidence" value="ECO:0007669"/>
    <property type="project" value="UniProtKB-KW"/>
</dbReference>
<organism evidence="4 5">
    <name type="scientific">Hafnia alvei FB1</name>
    <dbReference type="NCBI Taxonomy" id="1453496"/>
    <lineage>
        <taxon>Bacteria</taxon>
        <taxon>Pseudomonadati</taxon>
        <taxon>Pseudomonadota</taxon>
        <taxon>Gammaproteobacteria</taxon>
        <taxon>Enterobacterales</taxon>
        <taxon>Hafniaceae</taxon>
        <taxon>Hafnia</taxon>
    </lineage>
</organism>
<evidence type="ECO:0000256" key="1">
    <source>
        <dbReference type="ARBA" id="ARBA00007381"/>
    </source>
</evidence>
<dbReference type="PANTHER" id="PTHR19375">
    <property type="entry name" value="HEAT SHOCK PROTEIN 70KDA"/>
    <property type="match status" value="1"/>
</dbReference>
<evidence type="ECO:0000256" key="2">
    <source>
        <dbReference type="ARBA" id="ARBA00022741"/>
    </source>
</evidence>
<dbReference type="EMBL" id="CP009706">
    <property type="protein sequence ID" value="AIU73896.1"/>
    <property type="molecule type" value="Genomic_DNA"/>
</dbReference>
<dbReference type="KEGG" id="hav:AT03_16840"/>
<dbReference type="HOGENOM" id="CLU_033976_0_0_6"/>
<dbReference type="InterPro" id="IPR018181">
    <property type="entry name" value="Heat_shock_70_CS"/>
</dbReference>
<dbReference type="SUPFAM" id="SSF53067">
    <property type="entry name" value="Actin-like ATPase domain"/>
    <property type="match status" value="2"/>
</dbReference>
<dbReference type="RefSeq" id="WP_025800065.1">
    <property type="nucleotide sequence ID" value="NZ_CP009706.1"/>
</dbReference>
<evidence type="ECO:0000313" key="4">
    <source>
        <dbReference type="EMBL" id="AIU73896.1"/>
    </source>
</evidence>
<proteinExistence type="inferred from homology"/>
<comment type="similarity">
    <text evidence="1">Belongs to the heat shock protein 70 family.</text>
</comment>
<dbReference type="Gene3D" id="3.30.420.40">
    <property type="match status" value="2"/>
</dbReference>
<reference evidence="4 5" key="1">
    <citation type="journal article" date="2014" name="Gut Pathog.">
        <title>Gene clusters of Hafnia alvei strain FB1 important in survival and pathogenesis: a draft genome perspective.</title>
        <authorList>
            <person name="Tan J.Y."/>
            <person name="Yin W.F."/>
            <person name="Chan K.G."/>
        </authorList>
    </citation>
    <scope>NUCLEOTIDE SEQUENCE [LARGE SCALE GENOMIC DNA]</scope>
    <source>
        <strain evidence="4 5">FB1</strain>
    </source>
</reference>
<dbReference type="OrthoDB" id="9807934at2"/>
<keyword evidence="3" id="KW-0067">ATP-binding</keyword>
<dbReference type="CDD" id="cd10231">
    <property type="entry name" value="ASKHA_NBD_HSP70_YegD-like"/>
    <property type="match status" value="1"/>
</dbReference>
<dbReference type="InterPro" id="IPR042054">
    <property type="entry name" value="YegD-like"/>
</dbReference>
<dbReference type="GO" id="GO:0140662">
    <property type="term" value="F:ATP-dependent protein folding chaperone"/>
    <property type="evidence" value="ECO:0007669"/>
    <property type="project" value="InterPro"/>
</dbReference>
<protein>
    <submittedName>
        <fullName evidence="4">Chaperone</fullName>
    </submittedName>
</protein>
<dbReference type="AlphaFoldDB" id="A0A097R587"/>
<name>A0A097R587_HAFAL</name>
<sequence length="450" mass="49300">MFIGFDYGTANCSVAVMQGDQPELLPLEQDSPYLPSMLCAPTREAVSECLHRHWQVPTGSDENQQLLRRAINFNREEDIPVTADSLQFGLKALSLYVEDPEEVYFVKSPKSFLGANGLKPQQIAMFEDLVCAMMFHIKRQAESTLNQSITQAVIGRPVNFQGTGGEDANAQAQGILDRAAHRAGFQDVTFQFEPVAAGLDFEATLNEEKKVLVVDIGGGTTDCSVLLMGPQWRDRTDRHESLLGHSGCRVGGNDLDIMLAFKQLMPLLGAGGVTEKGTALPALPYWNAVATNDVPAQSDFYSTANGRMLRDLIRDAAEPNKVELLLKVYQQRLSYRLVRSAEESKIALSQQDSISTTLDFIANGLVQHLNVHELAEAITQPLERIQEQVSSALTVSNITPEVIYLTGGSARSPLIRDALARQLPGIPIVGGNDFGSVTAGLARWAQRIYR</sequence>
<dbReference type="InterPro" id="IPR043129">
    <property type="entry name" value="ATPase_NBD"/>
</dbReference>
<dbReference type="NCBIfam" id="NF008673">
    <property type="entry name" value="PRK11678.1"/>
    <property type="match status" value="1"/>
</dbReference>
<gene>
    <name evidence="4" type="ORF">AT03_16840</name>
</gene>
<keyword evidence="2" id="KW-0547">Nucleotide-binding</keyword>
<evidence type="ECO:0000256" key="3">
    <source>
        <dbReference type="ARBA" id="ARBA00022840"/>
    </source>
</evidence>
<dbReference type="InterPro" id="IPR013126">
    <property type="entry name" value="Hsp_70_fam"/>
</dbReference>
<dbReference type="Gene3D" id="3.90.640.10">
    <property type="entry name" value="Actin, Chain A, domain 4"/>
    <property type="match status" value="1"/>
</dbReference>
<dbReference type="Pfam" id="PF00012">
    <property type="entry name" value="HSP70"/>
    <property type="match status" value="2"/>
</dbReference>
<dbReference type="PROSITE" id="PS00329">
    <property type="entry name" value="HSP70_2"/>
    <property type="match status" value="1"/>
</dbReference>
<accession>A0A097R587</accession>
<keyword evidence="5" id="KW-1185">Reference proteome</keyword>
<dbReference type="Proteomes" id="UP000029986">
    <property type="component" value="Chromosome"/>
</dbReference>
<dbReference type="eggNOG" id="COG0443">
    <property type="taxonomic scope" value="Bacteria"/>
</dbReference>
<dbReference type="PATRIC" id="fig|1453496.5.peg.3453"/>